<dbReference type="SMART" id="SM00382">
    <property type="entry name" value="AAA"/>
    <property type="match status" value="1"/>
</dbReference>
<evidence type="ECO:0000256" key="3">
    <source>
        <dbReference type="ARBA" id="ARBA00022840"/>
    </source>
</evidence>
<name>A0A1B2I6Z7_9BACT</name>
<dbReference type="AlphaFoldDB" id="A0A1B2I6Z7"/>
<dbReference type="PANTHER" id="PTHR42734:SF19">
    <property type="entry name" value="IRON COMPOUNDS ABC TRANSPORTER, ATP-BINDING PROTEIN"/>
    <property type="match status" value="1"/>
</dbReference>
<dbReference type="InterPro" id="IPR023860">
    <property type="entry name" value="FeFe-hyd_TM1266"/>
</dbReference>
<keyword evidence="6" id="KW-1185">Reference proteome</keyword>
<dbReference type="OrthoDB" id="9799337at2"/>
<dbReference type="RefSeq" id="WP_066746635.1">
    <property type="nucleotide sequence ID" value="NZ_CP016757.1"/>
</dbReference>
<gene>
    <name evidence="5" type="ORF">BED41_12070</name>
</gene>
<dbReference type="FunFam" id="3.40.50.300:FF:000134">
    <property type="entry name" value="Iron-enterobactin ABC transporter ATP-binding protein"/>
    <property type="match status" value="1"/>
</dbReference>
<evidence type="ECO:0000313" key="6">
    <source>
        <dbReference type="Proteomes" id="UP000093044"/>
    </source>
</evidence>
<dbReference type="KEGG" id="cpor:BED41_12070"/>
<dbReference type="GO" id="GO:0016887">
    <property type="term" value="F:ATP hydrolysis activity"/>
    <property type="evidence" value="ECO:0007669"/>
    <property type="project" value="InterPro"/>
</dbReference>
<keyword evidence="1" id="KW-0813">Transport</keyword>
<dbReference type="InterPro" id="IPR027271">
    <property type="entry name" value="Acetolactate_synth/TF_NikR_C"/>
</dbReference>
<protein>
    <recommendedName>
        <fullName evidence="4">ABC transporter domain-containing protein</fullName>
    </recommendedName>
</protein>
<dbReference type="InterPro" id="IPR045865">
    <property type="entry name" value="ACT-like_dom_sf"/>
</dbReference>
<evidence type="ECO:0000256" key="1">
    <source>
        <dbReference type="ARBA" id="ARBA00022448"/>
    </source>
</evidence>
<dbReference type="EMBL" id="CP016757">
    <property type="protein sequence ID" value="ANZ45751.1"/>
    <property type="molecule type" value="Genomic_DNA"/>
</dbReference>
<dbReference type="InterPro" id="IPR050153">
    <property type="entry name" value="Metal_Ion_Import_ABC"/>
</dbReference>
<dbReference type="Pfam" id="PF21699">
    <property type="entry name" value="TM1266-like"/>
    <property type="match status" value="1"/>
</dbReference>
<dbReference type="PANTHER" id="PTHR42734">
    <property type="entry name" value="METAL TRANSPORT SYSTEM ATP-BINDING PROTEIN TM_0124-RELATED"/>
    <property type="match status" value="1"/>
</dbReference>
<dbReference type="PROSITE" id="PS50893">
    <property type="entry name" value="ABC_TRANSPORTER_2"/>
    <property type="match status" value="1"/>
</dbReference>
<evidence type="ECO:0000256" key="2">
    <source>
        <dbReference type="ARBA" id="ARBA00022741"/>
    </source>
</evidence>
<dbReference type="Pfam" id="PF00005">
    <property type="entry name" value="ABC_tran"/>
    <property type="match status" value="1"/>
</dbReference>
<dbReference type="InterPro" id="IPR027417">
    <property type="entry name" value="P-loop_NTPase"/>
</dbReference>
<dbReference type="InterPro" id="IPR003593">
    <property type="entry name" value="AAA+_ATPase"/>
</dbReference>
<dbReference type="InterPro" id="IPR003439">
    <property type="entry name" value="ABC_transporter-like_ATP-bd"/>
</dbReference>
<dbReference type="SUPFAM" id="SSF52540">
    <property type="entry name" value="P-loop containing nucleoside triphosphate hydrolases"/>
    <property type="match status" value="1"/>
</dbReference>
<dbReference type="NCBIfam" id="TIGR03959">
    <property type="entry name" value="hyd_TM1266"/>
    <property type="match status" value="1"/>
</dbReference>
<evidence type="ECO:0000313" key="5">
    <source>
        <dbReference type="EMBL" id="ANZ45751.1"/>
    </source>
</evidence>
<feature type="domain" description="ABC transporter" evidence="4">
    <location>
        <begin position="25"/>
        <end position="262"/>
    </location>
</feature>
<dbReference type="Gene3D" id="3.30.70.1150">
    <property type="entry name" value="ACT-like. Chain A, domain 2"/>
    <property type="match status" value="1"/>
</dbReference>
<keyword evidence="2" id="KW-0547">Nucleotide-binding</keyword>
<dbReference type="SUPFAM" id="SSF55021">
    <property type="entry name" value="ACT-like"/>
    <property type="match status" value="1"/>
</dbReference>
<keyword evidence="3" id="KW-0067">ATP-binding</keyword>
<dbReference type="GeneID" id="83058583"/>
<dbReference type="Proteomes" id="UP000093044">
    <property type="component" value="Chromosome"/>
</dbReference>
<sequence>MKMYSASECPRGGNSAQAVNSAAQFEVRGGCFSYSAGEENLCDINFSVSEPDILCILGANGAGKTTLMKCMLGLRPWSAGASYLDGVDIKRLRPKEFWRRVGYVPQAKLSSFVYTVREMVLLGRSAHMNELSMPKERDERAADEALALVGIAHLRDKLCSKISGGEYQLALIARALAAEPSLLVLDEPESNLDFKNQRRVLSTISTLCKERGIAAVINTHYPEHAMDISQRALLLMPDKSAVFGGTVNVLTEENLRRAFEIPVHIHRFKVGKRDYASILPLGESEIKQTERLIEMETRIAQIGIIVEDPAAAENINRLLHEYSDCIIGRMGMPYRERNISIISVIIDAPNEKISALSGKLGMFPGVSAKTVYSKI</sequence>
<reference evidence="5" key="1">
    <citation type="submission" date="2016-08" db="EMBL/GenBank/DDBJ databases">
        <title>Complete genome of Cloacibacillus porcorum.</title>
        <authorList>
            <person name="Looft T."/>
            <person name="Bayles D.O."/>
            <person name="Alt D.P."/>
        </authorList>
    </citation>
    <scope>NUCLEOTIDE SEQUENCE [LARGE SCALE GENOMIC DNA]</scope>
    <source>
        <strain evidence="5">CL-84</strain>
    </source>
</reference>
<accession>A0A1B2I6Z7</accession>
<evidence type="ECO:0000259" key="4">
    <source>
        <dbReference type="PROSITE" id="PS50893"/>
    </source>
</evidence>
<dbReference type="GO" id="GO:0005524">
    <property type="term" value="F:ATP binding"/>
    <property type="evidence" value="ECO:0007669"/>
    <property type="project" value="UniProtKB-KW"/>
</dbReference>
<dbReference type="STRING" id="1197717.BED41_12070"/>
<dbReference type="Gene3D" id="3.40.50.300">
    <property type="entry name" value="P-loop containing nucleotide triphosphate hydrolases"/>
    <property type="match status" value="1"/>
</dbReference>
<dbReference type="CDD" id="cd03214">
    <property type="entry name" value="ABC_Iron-Siderophores_B12_Hemin"/>
    <property type="match status" value="1"/>
</dbReference>
<organism evidence="5 6">
    <name type="scientific">Cloacibacillus porcorum</name>
    <dbReference type="NCBI Taxonomy" id="1197717"/>
    <lineage>
        <taxon>Bacteria</taxon>
        <taxon>Thermotogati</taxon>
        <taxon>Synergistota</taxon>
        <taxon>Synergistia</taxon>
        <taxon>Synergistales</taxon>
        <taxon>Synergistaceae</taxon>
        <taxon>Cloacibacillus</taxon>
    </lineage>
</organism>
<proteinExistence type="predicted"/>